<evidence type="ECO:0000259" key="2">
    <source>
        <dbReference type="Pfam" id="PF07811"/>
    </source>
</evidence>
<name>A0ABT9TFK5_PAENI</name>
<accession>A0ABT9TFK5</accession>
<keyword evidence="1" id="KW-0472">Membrane</keyword>
<dbReference type="EMBL" id="JAUSSW010000001">
    <property type="protein sequence ID" value="MDQ0100426.1"/>
    <property type="molecule type" value="Genomic_DNA"/>
</dbReference>
<dbReference type="RefSeq" id="WP_064721414.1">
    <property type="nucleotide sequence ID" value="NZ_BDDW01000001.1"/>
</dbReference>
<protein>
    <submittedName>
        <fullName evidence="3">Flp pilus assembly protein TadG</fullName>
    </submittedName>
</protein>
<evidence type="ECO:0000256" key="1">
    <source>
        <dbReference type="SAM" id="Phobius"/>
    </source>
</evidence>
<comment type="caution">
    <text evidence="3">The sequence shown here is derived from an EMBL/GenBank/DDBJ whole genome shotgun (WGS) entry which is preliminary data.</text>
</comment>
<keyword evidence="1" id="KW-0812">Transmembrane</keyword>
<feature type="domain" description="TadE-like" evidence="2">
    <location>
        <begin position="19"/>
        <end position="61"/>
    </location>
</feature>
<reference evidence="3 4" key="1">
    <citation type="submission" date="2023-07" db="EMBL/GenBank/DDBJ databases">
        <title>Sorghum-associated microbial communities from plants grown in Nebraska, USA.</title>
        <authorList>
            <person name="Schachtman D."/>
        </authorList>
    </citation>
    <scope>NUCLEOTIDE SEQUENCE [LARGE SCALE GENOMIC DNA]</scope>
    <source>
        <strain evidence="3 4">CC523</strain>
    </source>
</reference>
<dbReference type="InterPro" id="IPR012495">
    <property type="entry name" value="TadE-like_dom"/>
</dbReference>
<dbReference type="Proteomes" id="UP001244563">
    <property type="component" value="Unassembled WGS sequence"/>
</dbReference>
<keyword evidence="1" id="KW-1133">Transmembrane helix</keyword>
<dbReference type="NCBIfam" id="NF041390">
    <property type="entry name" value="TadE_Rv3655c"/>
    <property type="match status" value="1"/>
</dbReference>
<dbReference type="InterPro" id="IPR049790">
    <property type="entry name" value="Rv3655c/TadE"/>
</dbReference>
<evidence type="ECO:0000313" key="4">
    <source>
        <dbReference type="Proteomes" id="UP001244563"/>
    </source>
</evidence>
<gene>
    <name evidence="3" type="ORF">J2T10_000045</name>
</gene>
<dbReference type="GeneID" id="84019349"/>
<proteinExistence type="predicted"/>
<organism evidence="3 4">
    <name type="scientific">Paenarthrobacter nicotinovorans</name>
    <name type="common">Arthrobacter nicotinovorans</name>
    <dbReference type="NCBI Taxonomy" id="29320"/>
    <lineage>
        <taxon>Bacteria</taxon>
        <taxon>Bacillati</taxon>
        <taxon>Actinomycetota</taxon>
        <taxon>Actinomycetes</taxon>
        <taxon>Micrococcales</taxon>
        <taxon>Micrococcaceae</taxon>
        <taxon>Paenarthrobacter</taxon>
    </lineage>
</organism>
<keyword evidence="4" id="KW-1185">Reference proteome</keyword>
<sequence>MTEVLPARRRVVAAARERGAVTAEFAVALPAVVLLLAFLLAGGAAGLTQLRLEEAVRAGARAAARDESIDSVKDTVGRLAGKDVTSSVTDDGSWLTVTASSPVGGALGSLIPWRLTASAAARAETGTP</sequence>
<feature type="transmembrane region" description="Helical" evidence="1">
    <location>
        <begin position="25"/>
        <end position="47"/>
    </location>
</feature>
<dbReference type="Pfam" id="PF07811">
    <property type="entry name" value="TadE"/>
    <property type="match status" value="1"/>
</dbReference>
<evidence type="ECO:0000313" key="3">
    <source>
        <dbReference type="EMBL" id="MDQ0100426.1"/>
    </source>
</evidence>